<feature type="region of interest" description="Disordered" evidence="8">
    <location>
        <begin position="48"/>
        <end position="73"/>
    </location>
</feature>
<dbReference type="EMBL" id="JACTNZ010000003">
    <property type="protein sequence ID" value="KAG5556997.1"/>
    <property type="molecule type" value="Genomic_DNA"/>
</dbReference>
<evidence type="ECO:0000256" key="4">
    <source>
        <dbReference type="ARBA" id="ARBA00022525"/>
    </source>
</evidence>
<evidence type="ECO:0000313" key="10">
    <source>
        <dbReference type="Proteomes" id="UP000823749"/>
    </source>
</evidence>
<sequence>MGVTRRVQERKRVSFATVAAIAIAFLLFASGTSAFGIRQTRRLGGEVTEEGEGVAKGNNIIPSTESGDSTEQAAVTQRRLKGLGSSRPKCIAKCGSCRPCQPVRVMIPPGVSTPSEYYPVAWRCKCGNKLFMP</sequence>
<feature type="compositionally biased region" description="Polar residues" evidence="8">
    <location>
        <begin position="60"/>
        <end position="73"/>
    </location>
</feature>
<organism evidence="9 10">
    <name type="scientific">Rhododendron griersonianum</name>
    <dbReference type="NCBI Taxonomy" id="479676"/>
    <lineage>
        <taxon>Eukaryota</taxon>
        <taxon>Viridiplantae</taxon>
        <taxon>Streptophyta</taxon>
        <taxon>Embryophyta</taxon>
        <taxon>Tracheophyta</taxon>
        <taxon>Spermatophyta</taxon>
        <taxon>Magnoliopsida</taxon>
        <taxon>eudicotyledons</taxon>
        <taxon>Gunneridae</taxon>
        <taxon>Pentapetalae</taxon>
        <taxon>asterids</taxon>
        <taxon>Ericales</taxon>
        <taxon>Ericaceae</taxon>
        <taxon>Ericoideae</taxon>
        <taxon>Rhodoreae</taxon>
        <taxon>Rhododendron</taxon>
    </lineage>
</organism>
<evidence type="ECO:0000313" key="9">
    <source>
        <dbReference type="EMBL" id="KAG5556997.1"/>
    </source>
</evidence>
<accession>A0AAV6KX64</accession>
<reference evidence="9" key="1">
    <citation type="submission" date="2020-08" db="EMBL/GenBank/DDBJ databases">
        <title>Plant Genome Project.</title>
        <authorList>
            <person name="Zhang R.-G."/>
        </authorList>
    </citation>
    <scope>NUCLEOTIDE SEQUENCE</scope>
    <source>
        <strain evidence="9">WSP0</strain>
        <tissue evidence="9">Leaf</tissue>
    </source>
</reference>
<evidence type="ECO:0000256" key="1">
    <source>
        <dbReference type="ARBA" id="ARBA00004613"/>
    </source>
</evidence>
<keyword evidence="3 7" id="KW-0217">Developmental protein</keyword>
<evidence type="ECO:0000256" key="5">
    <source>
        <dbReference type="ARBA" id="ARBA00022729"/>
    </source>
</evidence>
<evidence type="ECO:0000256" key="6">
    <source>
        <dbReference type="ARBA" id="ARBA00023157"/>
    </source>
</evidence>
<keyword evidence="6" id="KW-1015">Disulfide bond</keyword>
<proteinExistence type="inferred from homology"/>
<comment type="caution">
    <text evidence="9">The sequence shown here is derived from an EMBL/GenBank/DDBJ whole genome shotgun (WGS) entry which is preliminary data.</text>
</comment>
<keyword evidence="10" id="KW-1185">Reference proteome</keyword>
<dbReference type="GO" id="GO:0010052">
    <property type="term" value="P:guard cell differentiation"/>
    <property type="evidence" value="ECO:0007669"/>
    <property type="project" value="UniProtKB-UniRule"/>
</dbReference>
<dbReference type="GO" id="GO:0005576">
    <property type="term" value="C:extracellular region"/>
    <property type="evidence" value="ECO:0007669"/>
    <property type="project" value="UniProtKB-SubCell"/>
</dbReference>
<evidence type="ECO:0000256" key="2">
    <source>
        <dbReference type="ARBA" id="ARBA00008127"/>
    </source>
</evidence>
<dbReference type="Pfam" id="PF17181">
    <property type="entry name" value="EPF"/>
    <property type="match status" value="1"/>
</dbReference>
<dbReference type="PANTHER" id="PTHR33109:SF4">
    <property type="entry name" value="EPIDERMAL PATTERNING FACTOR-LIKE PROTEIN 6"/>
    <property type="match status" value="1"/>
</dbReference>
<dbReference type="PANTHER" id="PTHR33109">
    <property type="entry name" value="EPIDERMAL PATTERNING FACTOR-LIKE PROTEIN 4"/>
    <property type="match status" value="1"/>
</dbReference>
<name>A0AAV6KX64_9ERIC</name>
<keyword evidence="4 7" id="KW-0964">Secreted</keyword>
<comment type="similarity">
    <text evidence="2 7">Belongs to the plant cysteine rich small secretory peptide family. Epidermal patterning factor subfamily.</text>
</comment>
<evidence type="ECO:0000256" key="3">
    <source>
        <dbReference type="ARBA" id="ARBA00022473"/>
    </source>
</evidence>
<protein>
    <recommendedName>
        <fullName evidence="7">Epidermal patterning factor-like protein</fullName>
    </recommendedName>
</protein>
<comment type="subcellular location">
    <subcellularLocation>
        <location evidence="1 7">Secreted</location>
    </subcellularLocation>
</comment>
<evidence type="ECO:0000256" key="8">
    <source>
        <dbReference type="SAM" id="MobiDB-lite"/>
    </source>
</evidence>
<dbReference type="Proteomes" id="UP000823749">
    <property type="component" value="Chromosome 3"/>
</dbReference>
<gene>
    <name evidence="9" type="ORF">RHGRI_007299</name>
</gene>
<keyword evidence="5" id="KW-0732">Signal</keyword>
<comment type="function">
    <text evidence="7">Controls stomatal patterning.</text>
</comment>
<dbReference type="AlphaFoldDB" id="A0AAV6KX64"/>
<dbReference type="InterPro" id="IPR039455">
    <property type="entry name" value="EPFL"/>
</dbReference>
<evidence type="ECO:0000256" key="7">
    <source>
        <dbReference type="RuleBase" id="RU367102"/>
    </source>
</evidence>